<feature type="domain" description="Guanylate cyclase" evidence="9">
    <location>
        <begin position="1424"/>
        <end position="1567"/>
    </location>
</feature>
<feature type="region of interest" description="Disordered" evidence="8">
    <location>
        <begin position="230"/>
        <end position="264"/>
    </location>
</feature>
<evidence type="ECO:0000313" key="10">
    <source>
        <dbReference type="EMBL" id="GIL52103.1"/>
    </source>
</evidence>
<feature type="compositionally biased region" description="Polar residues" evidence="8">
    <location>
        <begin position="230"/>
        <end position="239"/>
    </location>
</feature>
<keyword evidence="3" id="KW-0547">Nucleotide-binding</keyword>
<reference evidence="10" key="1">
    <citation type="journal article" date="2021" name="Proc. Natl. Acad. Sci. U.S.A.">
        <title>Three genomes in the algal genus Volvox reveal the fate of a haploid sex-determining region after a transition to homothallism.</title>
        <authorList>
            <person name="Yamamoto K."/>
            <person name="Hamaji T."/>
            <person name="Kawai-Toyooka H."/>
            <person name="Matsuzaki R."/>
            <person name="Takahashi F."/>
            <person name="Nishimura Y."/>
            <person name="Kawachi M."/>
            <person name="Noguchi H."/>
            <person name="Minakuchi Y."/>
            <person name="Umen J.G."/>
            <person name="Toyoda A."/>
            <person name="Nozaki H."/>
        </authorList>
    </citation>
    <scope>NUCLEOTIDE SEQUENCE</scope>
    <source>
        <strain evidence="10">NIES-3780</strain>
    </source>
</reference>
<dbReference type="PANTHER" id="PTHR11920">
    <property type="entry name" value="GUANYLYL CYCLASE"/>
    <property type="match status" value="1"/>
</dbReference>
<dbReference type="CDD" id="cd07302">
    <property type="entry name" value="CHD"/>
    <property type="match status" value="1"/>
</dbReference>
<feature type="region of interest" description="Disordered" evidence="8">
    <location>
        <begin position="933"/>
        <end position="954"/>
    </location>
</feature>
<comment type="similarity">
    <text evidence="7">Belongs to the adenylyl cyclase class-4/guanylyl cyclase family.</text>
</comment>
<keyword evidence="4" id="KW-1133">Transmembrane helix</keyword>
<dbReference type="InterPro" id="IPR050401">
    <property type="entry name" value="Cyclic_nucleotide_synthase"/>
</dbReference>
<dbReference type="PROSITE" id="PS50125">
    <property type="entry name" value="GUANYLATE_CYCLASE_2"/>
    <property type="match status" value="1"/>
</dbReference>
<feature type="region of interest" description="Disordered" evidence="8">
    <location>
        <begin position="829"/>
        <end position="851"/>
    </location>
</feature>
<feature type="region of interest" description="Disordered" evidence="8">
    <location>
        <begin position="1366"/>
        <end position="1400"/>
    </location>
</feature>
<comment type="caution">
    <text evidence="10">The sequence shown here is derived from an EMBL/GenBank/DDBJ whole genome shotgun (WGS) entry which is preliminary data.</text>
</comment>
<feature type="compositionally biased region" description="Polar residues" evidence="8">
    <location>
        <begin position="406"/>
        <end position="427"/>
    </location>
</feature>
<evidence type="ECO:0000256" key="7">
    <source>
        <dbReference type="RuleBase" id="RU000405"/>
    </source>
</evidence>
<dbReference type="InterPro" id="IPR029787">
    <property type="entry name" value="Nucleotide_cyclase"/>
</dbReference>
<proteinExistence type="inferred from homology"/>
<feature type="compositionally biased region" description="Polar residues" evidence="8">
    <location>
        <begin position="1366"/>
        <end position="1378"/>
    </location>
</feature>
<dbReference type="PANTHER" id="PTHR11920:SF335">
    <property type="entry name" value="GUANYLATE CYCLASE"/>
    <property type="match status" value="1"/>
</dbReference>
<comment type="subcellular location">
    <subcellularLocation>
        <location evidence="1">Membrane</location>
    </subcellularLocation>
</comment>
<dbReference type="InterPro" id="IPR018297">
    <property type="entry name" value="A/G_cyclase_CS"/>
</dbReference>
<sequence>MEKFLSCFVCLTGKEQKQRNHSCCSPEGTTFSRGSDNCSTFPTSRSKPSVININYTSKLELALRYGRSVDAALVLACPRYSLDSNTNDMLCELEPVYCNLSAVKMFGLPVSALSYMDTFEVATEILNAFGKMEPALLQNAREQLRRFINNELRGNLNIQVKSSNHHPQVSSSAQTFSTLITTEHRTQCAAGAVMSSLPAQSAPAPPVAVSTTRPWNHVVLESVMYESSGTTAVAGSSKPSPKAAENSRKNSNNPERQIVQRRRSLLSRVTTGHTDMEENNNCHTAESIKYGVAEAFADPTNRPGDRRFIPALILLFQLHCPRRRSTRQHYSKLQAQDVADLQPASGSRSFGPLSHVADKNTSLLLPADAAAAKENSSSGWAGHDTAHHHHHHHHHQDLQQQLHQQRSGTPILQTPSTTPHGGSNTSKSIADYFRAREGMVLSGLTPMVTAFGGPGCMEVLYQNATSVLYFGLRARPITYEKGRPGPTSSAIDDSRSSPAESSGALAKLFSFEPAKLERLLNDVLTGGRVWRGIVEVPATCHSSLTRQQRHEQLMTNPIVSAFANGSDSAVTARHTNAQQSSPIFQSVTGLQSPIAVPTTNNHLEPPTRHEIPALLPALSGGIRLAKSLPHVQDSNITMTAQVAMSENTAAADPQSSFAPSPRLPRVSPQAAAPVVPTPAATRVSLVADYAGSIIDTYSITLSTADGMATATATATATAMMATTDDVDLDPLRKALGNSDMDPLATSTWGLLIDTPDQHLSTYEFSRRDITDIVSGFVSATGLPYNGTSTNISAAAATTTLNQSFHQSISKTSTVLVSGERSGGSEVKASIAPLLSTPSPPPPPPARPQMPASIAPIVPSARTAGKRDVGTAASSAAADKRWPSPAVLVSRYSHDPYSSRLNDAANANANAGGGRLDRMHSVVCRASSNVERNPHLHSFYGTTSPRRSYSRADLGPADVSGRTVPRFITFASTLRSTPSAAQVAYQTVLASSPSLSSRWSVTAAPPPPTSLATVVAAAAAAAAVPPKSGDAPRSVVVHELSTATEHDLSNLVGCVLPYSPAGPALAMEVAETSASVVTATKTSAATAAAAAVPASFGRGGAGRHRKVPPQLPFCNPRSWTSNESHIKKFLYEQEDDQEDEQFLLVPGLSRRISRCTTEGAVSAAAAAVAPSGSRTVHTADGSGCCDGGFGGSSSTATVTGGSNRGYHDVGKNHEAAAVGGGRVTKGRVINIIKQVNRRGDVTGEAGSGGGDDSGGDGDVSAATCGEADAEKWQQVPPPPALQVTTAAGTCWHEICASRTTDPVTGQYAIVITQTDVTSKVEAERHLAFVTEAEHRLLEQIFPHHVLAYMTEEGGPWAARPTPSLIPTTTTAKNNVASDKTATTATTATADNDNTETPVMPDVTSGYWRPMVRDINKLATSHDQVTLLFADIQGFTPMCKVLEPRVVMAFLNDLFTRFDRRLDEFGVYKVETIGDCYFVAGGLICQDEYGMPAVRALDDPADPQHAERVFNFAKAMLKAASEMSLPTTGDAIKMRIGIHSGPVVSGVVGERMPRFCLFGDTVNTASRMESTGVSGCIHVSESTKNLLGGEDWVPTGGIEVKGKGLMNTYLWTEGSEDQKLDKSSAVTASVAAEGAVTASVAAEGAVTASVAAEGAVTASVAAEGAVTASATAAAGSVMAAVAAATTASETASMMTAPAAALPMASPSPKQTNQNQQRCSVGAATAAAGCGANPLYGGLVSAGH</sequence>
<dbReference type="GO" id="GO:0004016">
    <property type="term" value="F:adenylate cyclase activity"/>
    <property type="evidence" value="ECO:0007669"/>
    <property type="project" value="TreeGrafter"/>
</dbReference>
<evidence type="ECO:0000256" key="4">
    <source>
        <dbReference type="ARBA" id="ARBA00022989"/>
    </source>
</evidence>
<evidence type="ECO:0000256" key="3">
    <source>
        <dbReference type="ARBA" id="ARBA00022741"/>
    </source>
</evidence>
<dbReference type="GO" id="GO:0001653">
    <property type="term" value="F:peptide receptor activity"/>
    <property type="evidence" value="ECO:0007669"/>
    <property type="project" value="TreeGrafter"/>
</dbReference>
<dbReference type="InterPro" id="IPR001054">
    <property type="entry name" value="A/G_cyclase"/>
</dbReference>
<dbReference type="PROSITE" id="PS00452">
    <property type="entry name" value="GUANYLATE_CYCLASE_1"/>
    <property type="match status" value="1"/>
</dbReference>
<dbReference type="EMBL" id="BNCO01000012">
    <property type="protein sequence ID" value="GIL52103.1"/>
    <property type="molecule type" value="Genomic_DNA"/>
</dbReference>
<dbReference type="Pfam" id="PF00211">
    <property type="entry name" value="Guanylate_cyc"/>
    <property type="match status" value="1"/>
</dbReference>
<evidence type="ECO:0000256" key="8">
    <source>
        <dbReference type="SAM" id="MobiDB-lite"/>
    </source>
</evidence>
<feature type="compositionally biased region" description="Pro residues" evidence="8">
    <location>
        <begin position="837"/>
        <end position="847"/>
    </location>
</feature>
<dbReference type="Proteomes" id="UP000747399">
    <property type="component" value="Unassembled WGS sequence"/>
</dbReference>
<dbReference type="GO" id="GO:0000166">
    <property type="term" value="F:nucleotide binding"/>
    <property type="evidence" value="ECO:0007669"/>
    <property type="project" value="UniProtKB-KW"/>
</dbReference>
<dbReference type="GO" id="GO:0007168">
    <property type="term" value="P:receptor guanylyl cyclase signaling pathway"/>
    <property type="evidence" value="ECO:0007669"/>
    <property type="project" value="TreeGrafter"/>
</dbReference>
<organism evidence="10 11">
    <name type="scientific">Volvox africanus</name>
    <dbReference type="NCBI Taxonomy" id="51714"/>
    <lineage>
        <taxon>Eukaryota</taxon>
        <taxon>Viridiplantae</taxon>
        <taxon>Chlorophyta</taxon>
        <taxon>core chlorophytes</taxon>
        <taxon>Chlorophyceae</taxon>
        <taxon>CS clade</taxon>
        <taxon>Chlamydomonadales</taxon>
        <taxon>Volvocaceae</taxon>
        <taxon>Volvox</taxon>
    </lineage>
</organism>
<evidence type="ECO:0000256" key="1">
    <source>
        <dbReference type="ARBA" id="ARBA00004370"/>
    </source>
</evidence>
<accession>A0A8J4B337</accession>
<dbReference type="Gene3D" id="3.30.70.1230">
    <property type="entry name" value="Nucleotide cyclase"/>
    <property type="match status" value="1"/>
</dbReference>
<evidence type="ECO:0000313" key="11">
    <source>
        <dbReference type="Proteomes" id="UP000747399"/>
    </source>
</evidence>
<feature type="compositionally biased region" description="Polar residues" evidence="8">
    <location>
        <begin position="486"/>
        <end position="499"/>
    </location>
</feature>
<evidence type="ECO:0000256" key="5">
    <source>
        <dbReference type="ARBA" id="ARBA00023136"/>
    </source>
</evidence>
<evidence type="ECO:0000256" key="2">
    <source>
        <dbReference type="ARBA" id="ARBA00022692"/>
    </source>
</evidence>
<feature type="compositionally biased region" description="Low complexity" evidence="8">
    <location>
        <begin position="1379"/>
        <end position="1390"/>
    </location>
</feature>
<keyword evidence="5" id="KW-0472">Membrane</keyword>
<dbReference type="SUPFAM" id="SSF55073">
    <property type="entry name" value="Nucleotide cyclase"/>
    <property type="match status" value="1"/>
</dbReference>
<evidence type="ECO:0000259" key="9">
    <source>
        <dbReference type="PROSITE" id="PS50125"/>
    </source>
</evidence>
<keyword evidence="2" id="KW-0812">Transmembrane</keyword>
<name>A0A8J4B337_9CHLO</name>
<dbReference type="GO" id="GO:0005886">
    <property type="term" value="C:plasma membrane"/>
    <property type="evidence" value="ECO:0007669"/>
    <property type="project" value="TreeGrafter"/>
</dbReference>
<feature type="compositionally biased region" description="Basic residues" evidence="8">
    <location>
        <begin position="386"/>
        <end position="395"/>
    </location>
</feature>
<feature type="region of interest" description="Disordered" evidence="8">
    <location>
        <begin position="479"/>
        <end position="499"/>
    </location>
</feature>
<evidence type="ECO:0000256" key="6">
    <source>
        <dbReference type="ARBA" id="ARBA00023239"/>
    </source>
</evidence>
<feature type="region of interest" description="Disordered" evidence="8">
    <location>
        <begin position="1239"/>
        <end position="1261"/>
    </location>
</feature>
<keyword evidence="6 7" id="KW-0456">Lyase</keyword>
<gene>
    <name evidence="10" type="ORF">Vafri_8045</name>
</gene>
<dbReference type="GO" id="GO:0035556">
    <property type="term" value="P:intracellular signal transduction"/>
    <property type="evidence" value="ECO:0007669"/>
    <property type="project" value="InterPro"/>
</dbReference>
<dbReference type="GO" id="GO:0004383">
    <property type="term" value="F:guanylate cyclase activity"/>
    <property type="evidence" value="ECO:0007669"/>
    <property type="project" value="TreeGrafter"/>
</dbReference>
<keyword evidence="11" id="KW-1185">Reference proteome</keyword>
<dbReference type="SMART" id="SM00044">
    <property type="entry name" value="CYCc"/>
    <property type="match status" value="1"/>
</dbReference>
<protein>
    <recommendedName>
        <fullName evidence="9">Guanylate cyclase domain-containing protein</fullName>
    </recommendedName>
</protein>
<feature type="region of interest" description="Disordered" evidence="8">
    <location>
        <begin position="374"/>
        <end position="427"/>
    </location>
</feature>